<dbReference type="EMBL" id="QUTI01013764">
    <property type="protein sequence ID" value="RLO12382.1"/>
    <property type="molecule type" value="Genomic_DNA"/>
</dbReference>
<accession>A0A9X8EAP2</accession>
<feature type="region of interest" description="Disordered" evidence="1">
    <location>
        <begin position="1"/>
        <end position="37"/>
    </location>
</feature>
<dbReference type="AlphaFoldDB" id="A0A9X8EAP2"/>
<feature type="non-terminal residue" evidence="2">
    <location>
        <position position="465"/>
    </location>
</feature>
<organism evidence="2 3">
    <name type="scientific">Aphanomyces astaci</name>
    <name type="common">Crayfish plague agent</name>
    <dbReference type="NCBI Taxonomy" id="112090"/>
    <lineage>
        <taxon>Eukaryota</taxon>
        <taxon>Sar</taxon>
        <taxon>Stramenopiles</taxon>
        <taxon>Oomycota</taxon>
        <taxon>Saprolegniomycetes</taxon>
        <taxon>Saprolegniales</taxon>
        <taxon>Verrucalvaceae</taxon>
        <taxon>Aphanomyces</taxon>
    </lineage>
</organism>
<evidence type="ECO:0000313" key="2">
    <source>
        <dbReference type="EMBL" id="RLO12382.1"/>
    </source>
</evidence>
<protein>
    <recommendedName>
        <fullName evidence="4">Peptidase A2 domain-containing protein</fullName>
    </recommendedName>
</protein>
<evidence type="ECO:0008006" key="4">
    <source>
        <dbReference type="Google" id="ProtNLM"/>
    </source>
</evidence>
<sequence>STKLAIAKTKRDETRKKPAWSKRLKEPGLPHGTLPGRVNDEDITAMVPVLLDSGSDCAAIISRGLATRLSKRSGGGEMLTASMPQPMEGFGQVPMLLTRYMLVNKIVLGMADGPITLLHVSAWIDETDDGANITLGRKVMETLGYDLEGFLQIAREQRDVWDLADTVATDDSAPTALQRVFKTWHRGTVDEPDPVVDDEDDNSAAYAPDADHDTVVKELLLDAVRAAQANGLSEAGTREVHSLVMAAIDVFRVAPRNEPPVAIAPLKVRRLVTVPPVTPSPLGADFEWPTLESLTIVQRKAKTEFTKIKASLLGAGKAPITAMTMLPPGHALSAYRVADEVQEVPEASLARLRENAFIKLAAARDQLHREAAKTSATLRDNERARRNKKPNVKQFFFNLGDYVLVGQVSEAFAKKLQVQWLGPRRIVTIVRDWVYRVEDLRNGAITTHHASRLKFFAARDLLVTQ</sequence>
<name>A0A9X8EAP2_APHAT</name>
<dbReference type="Proteomes" id="UP000275652">
    <property type="component" value="Unassembled WGS sequence"/>
</dbReference>
<reference evidence="2 3" key="1">
    <citation type="journal article" date="2018" name="J. Invertebr. Pathol.">
        <title>New genotyping method for the causative agent of crayfish plague (Aphanomyces astaci) based on whole genome data.</title>
        <authorList>
            <person name="Minardi D."/>
            <person name="Studholme D.J."/>
            <person name="van der Giezen M."/>
            <person name="Pretto T."/>
            <person name="Oidtmann B."/>
        </authorList>
    </citation>
    <scope>NUCLEOTIDE SEQUENCE [LARGE SCALE GENOMIC DNA]</scope>
    <source>
        <strain evidence="2 3">KB13</strain>
    </source>
</reference>
<gene>
    <name evidence="2" type="ORF">DYB28_008612</name>
</gene>
<evidence type="ECO:0000313" key="3">
    <source>
        <dbReference type="Proteomes" id="UP000275652"/>
    </source>
</evidence>
<evidence type="ECO:0000256" key="1">
    <source>
        <dbReference type="SAM" id="MobiDB-lite"/>
    </source>
</evidence>
<feature type="non-terminal residue" evidence="2">
    <location>
        <position position="1"/>
    </location>
</feature>
<proteinExistence type="predicted"/>
<comment type="caution">
    <text evidence="2">The sequence shown here is derived from an EMBL/GenBank/DDBJ whole genome shotgun (WGS) entry which is preliminary data.</text>
</comment>